<name>S5DMH5_9VIRU</name>
<reference evidence="1" key="1">
    <citation type="journal article" date="2013" name="J. Gen. Virol.">
        <title>Ultrastructural and genomic characterization of a second banchine polydnavirus confirms the existence of shared features within this ichnovirus lineage.</title>
        <authorList>
            <person name="Djoumad A."/>
            <person name="Stoltz D."/>
            <person name="Beliveau C."/>
            <person name="Boyle B."/>
            <person name="Kuhn L."/>
            <person name="Cusson M."/>
        </authorList>
    </citation>
    <scope>NUCLEOTIDE SEQUENCE</scope>
</reference>
<accession>S5DMH5</accession>
<evidence type="ECO:0000313" key="1">
    <source>
        <dbReference type="EMBL" id="AGQ20134.1"/>
    </source>
</evidence>
<sequence length="86" mass="10053">MFLKLVYFFRRYDIFFSFLITNMSQPIWVTFLLVVLDDLCQYHDVSTAVLPDHIEKIIHRFGLGCLCGNEFFSNGKTIDVISAIVR</sequence>
<protein>
    <submittedName>
        <fullName evidence="1">AsIV-cont00020-ORF2</fullName>
    </submittedName>
</protein>
<dbReference type="EMBL" id="KC752226">
    <property type="protein sequence ID" value="AGQ20134.1"/>
    <property type="molecule type" value="Genomic_DNA"/>
</dbReference>
<proteinExistence type="predicted"/>
<organism evidence="1">
    <name type="scientific">Apophua simplicipes ichnovirus</name>
    <dbReference type="NCBI Taxonomy" id="1329648"/>
    <lineage>
        <taxon>Viruses</taxon>
        <taxon>Viruses incertae sedis</taxon>
        <taxon>Polydnaviriformidae</taxon>
        <taxon>Ichnoviriform</taxon>
    </lineage>
</organism>